<accession>A0A5B7IHQ0</accession>
<sequence length="47" mass="5344">MPSALPSHKTFHSHLSPFCLSNAAATVWKNRSEKLPYSQYFPQSFGF</sequence>
<evidence type="ECO:0000313" key="2">
    <source>
        <dbReference type="Proteomes" id="UP000324222"/>
    </source>
</evidence>
<name>A0A5B7IHQ0_PORTR</name>
<organism evidence="1 2">
    <name type="scientific">Portunus trituberculatus</name>
    <name type="common">Swimming crab</name>
    <name type="synonym">Neptunus trituberculatus</name>
    <dbReference type="NCBI Taxonomy" id="210409"/>
    <lineage>
        <taxon>Eukaryota</taxon>
        <taxon>Metazoa</taxon>
        <taxon>Ecdysozoa</taxon>
        <taxon>Arthropoda</taxon>
        <taxon>Crustacea</taxon>
        <taxon>Multicrustacea</taxon>
        <taxon>Malacostraca</taxon>
        <taxon>Eumalacostraca</taxon>
        <taxon>Eucarida</taxon>
        <taxon>Decapoda</taxon>
        <taxon>Pleocyemata</taxon>
        <taxon>Brachyura</taxon>
        <taxon>Eubrachyura</taxon>
        <taxon>Portunoidea</taxon>
        <taxon>Portunidae</taxon>
        <taxon>Portuninae</taxon>
        <taxon>Portunus</taxon>
    </lineage>
</organism>
<reference evidence="1 2" key="1">
    <citation type="submission" date="2019-05" db="EMBL/GenBank/DDBJ databases">
        <title>Another draft genome of Portunus trituberculatus and its Hox gene families provides insights of decapod evolution.</title>
        <authorList>
            <person name="Jeong J.-H."/>
            <person name="Song I."/>
            <person name="Kim S."/>
            <person name="Choi T."/>
            <person name="Kim D."/>
            <person name="Ryu S."/>
            <person name="Kim W."/>
        </authorList>
    </citation>
    <scope>NUCLEOTIDE SEQUENCE [LARGE SCALE GENOMIC DNA]</scope>
    <source>
        <tissue evidence="1">Muscle</tissue>
    </source>
</reference>
<comment type="caution">
    <text evidence="1">The sequence shown here is derived from an EMBL/GenBank/DDBJ whole genome shotgun (WGS) entry which is preliminary data.</text>
</comment>
<protein>
    <submittedName>
        <fullName evidence="1">Uncharacterized protein</fullName>
    </submittedName>
</protein>
<dbReference type="AlphaFoldDB" id="A0A5B7IHQ0"/>
<gene>
    <name evidence="1" type="ORF">E2C01_076398</name>
</gene>
<dbReference type="EMBL" id="VSRR010057947">
    <property type="protein sequence ID" value="MPC81765.1"/>
    <property type="molecule type" value="Genomic_DNA"/>
</dbReference>
<keyword evidence="2" id="KW-1185">Reference proteome</keyword>
<evidence type="ECO:0000313" key="1">
    <source>
        <dbReference type="EMBL" id="MPC81765.1"/>
    </source>
</evidence>
<dbReference type="Proteomes" id="UP000324222">
    <property type="component" value="Unassembled WGS sequence"/>
</dbReference>
<proteinExistence type="predicted"/>